<keyword evidence="4" id="KW-0804">Transcription</keyword>
<dbReference type="GO" id="GO:0045944">
    <property type="term" value="P:positive regulation of transcription by RNA polymerase II"/>
    <property type="evidence" value="ECO:0007669"/>
    <property type="project" value="InterPro"/>
</dbReference>
<dbReference type="Gene3D" id="3.40.1810.10">
    <property type="entry name" value="Transcription factor, MADS-box"/>
    <property type="match status" value="1"/>
</dbReference>
<evidence type="ECO:0000313" key="7">
    <source>
        <dbReference type="EMBL" id="THG12936.1"/>
    </source>
</evidence>
<feature type="domain" description="MADS-box" evidence="6">
    <location>
        <begin position="1"/>
        <end position="54"/>
    </location>
</feature>
<evidence type="ECO:0000256" key="1">
    <source>
        <dbReference type="ARBA" id="ARBA00004123"/>
    </source>
</evidence>
<proteinExistence type="predicted"/>
<dbReference type="PANTHER" id="PTHR11945">
    <property type="entry name" value="MADS BOX PROTEIN"/>
    <property type="match status" value="1"/>
</dbReference>
<evidence type="ECO:0000259" key="6">
    <source>
        <dbReference type="PROSITE" id="PS50066"/>
    </source>
</evidence>
<reference evidence="7 8" key="1">
    <citation type="journal article" date="2018" name="Proc. Natl. Acad. Sci. U.S.A.">
        <title>Draft genome sequence of Camellia sinensis var. sinensis provides insights into the evolution of the tea genome and tea quality.</title>
        <authorList>
            <person name="Wei C."/>
            <person name="Yang H."/>
            <person name="Wang S."/>
            <person name="Zhao J."/>
            <person name="Liu C."/>
            <person name="Gao L."/>
            <person name="Xia E."/>
            <person name="Lu Y."/>
            <person name="Tai Y."/>
            <person name="She G."/>
            <person name="Sun J."/>
            <person name="Cao H."/>
            <person name="Tong W."/>
            <person name="Gao Q."/>
            <person name="Li Y."/>
            <person name="Deng W."/>
            <person name="Jiang X."/>
            <person name="Wang W."/>
            <person name="Chen Q."/>
            <person name="Zhang S."/>
            <person name="Li H."/>
            <person name="Wu J."/>
            <person name="Wang P."/>
            <person name="Li P."/>
            <person name="Shi C."/>
            <person name="Zheng F."/>
            <person name="Jian J."/>
            <person name="Huang B."/>
            <person name="Shan D."/>
            <person name="Shi M."/>
            <person name="Fang C."/>
            <person name="Yue Y."/>
            <person name="Li F."/>
            <person name="Li D."/>
            <person name="Wei S."/>
            <person name="Han B."/>
            <person name="Jiang C."/>
            <person name="Yin Y."/>
            <person name="Xia T."/>
            <person name="Zhang Z."/>
            <person name="Bennetzen J.L."/>
            <person name="Zhao S."/>
            <person name="Wan X."/>
        </authorList>
    </citation>
    <scope>NUCLEOTIDE SEQUENCE [LARGE SCALE GENOMIC DNA]</scope>
    <source>
        <strain evidence="8">cv. Shuchazao</strain>
        <tissue evidence="7">Leaf</tissue>
    </source>
</reference>
<dbReference type="SMART" id="SM00432">
    <property type="entry name" value="MADS"/>
    <property type="match status" value="1"/>
</dbReference>
<dbReference type="CDD" id="cd00265">
    <property type="entry name" value="MADS_MEF2_like"/>
    <property type="match status" value="1"/>
</dbReference>
<dbReference type="InterPro" id="IPR036879">
    <property type="entry name" value="TF_MADSbox_sf"/>
</dbReference>
<dbReference type="GO" id="GO:0046983">
    <property type="term" value="F:protein dimerization activity"/>
    <property type="evidence" value="ECO:0007669"/>
    <property type="project" value="InterPro"/>
</dbReference>
<dbReference type="Gene3D" id="6.10.140.920">
    <property type="match status" value="1"/>
</dbReference>
<sequence>MTKMENESNLQVTFSKRRSGLFKKASELSILCGVEVGIIVFSPGKKAYSFGHPTVDMIIDRFLSRDAPLNSGTHQLVEAHRSACVRDLNLQLNHVQALLDVEKQRGTALDQLRMAEGQGEHRWWEGSVEEMNLPQLHQFKAAMMQLRTKIGIRADRILHEQPANSFGFGVGPTSFGGGAGFHPGPSSFGGAGFLAGPSSFGGGGGNTAAGGGGFFAGLGGGGGTSFGGGGGGFLDGRSSFGGGAGGSSFQARGGVGSTFQAGPSFAGGGGIGALPFGAGLGSFGAGGGGSDNNSIVPFDGRIPDTGGSKAPYGFNHGYGRGFY</sequence>
<dbReference type="Pfam" id="PF00319">
    <property type="entry name" value="SRF-TF"/>
    <property type="match status" value="1"/>
</dbReference>
<dbReference type="GO" id="GO:0000981">
    <property type="term" value="F:DNA-binding transcription factor activity, RNA polymerase II-specific"/>
    <property type="evidence" value="ECO:0007669"/>
    <property type="project" value="TreeGrafter"/>
</dbReference>
<name>A0A4S4EBI0_CAMSN</name>
<evidence type="ECO:0000313" key="8">
    <source>
        <dbReference type="Proteomes" id="UP000306102"/>
    </source>
</evidence>
<keyword evidence="2" id="KW-0805">Transcription regulation</keyword>
<comment type="subcellular location">
    <subcellularLocation>
        <location evidence="1">Nucleus</location>
    </subcellularLocation>
</comment>
<organism evidence="7 8">
    <name type="scientific">Camellia sinensis var. sinensis</name>
    <name type="common">China tea</name>
    <dbReference type="NCBI Taxonomy" id="542762"/>
    <lineage>
        <taxon>Eukaryota</taxon>
        <taxon>Viridiplantae</taxon>
        <taxon>Streptophyta</taxon>
        <taxon>Embryophyta</taxon>
        <taxon>Tracheophyta</taxon>
        <taxon>Spermatophyta</taxon>
        <taxon>Magnoliopsida</taxon>
        <taxon>eudicotyledons</taxon>
        <taxon>Gunneridae</taxon>
        <taxon>Pentapetalae</taxon>
        <taxon>asterids</taxon>
        <taxon>Ericales</taxon>
        <taxon>Theaceae</taxon>
        <taxon>Camellia</taxon>
    </lineage>
</organism>
<keyword evidence="8" id="KW-1185">Reference proteome</keyword>
<dbReference type="InterPro" id="IPR002100">
    <property type="entry name" value="TF_MADSbox"/>
</dbReference>
<dbReference type="GO" id="GO:0005634">
    <property type="term" value="C:nucleus"/>
    <property type="evidence" value="ECO:0007669"/>
    <property type="project" value="UniProtKB-SubCell"/>
</dbReference>
<dbReference type="InterPro" id="IPR033896">
    <property type="entry name" value="MEF2-like_N"/>
</dbReference>
<keyword evidence="5" id="KW-0539">Nucleus</keyword>
<dbReference type="AlphaFoldDB" id="A0A4S4EBI0"/>
<evidence type="ECO:0000256" key="4">
    <source>
        <dbReference type="ARBA" id="ARBA00023163"/>
    </source>
</evidence>
<dbReference type="EMBL" id="SDRB02006184">
    <property type="protein sequence ID" value="THG12936.1"/>
    <property type="molecule type" value="Genomic_DNA"/>
</dbReference>
<dbReference type="PANTHER" id="PTHR11945:SF776">
    <property type="entry name" value="AGAMOUS-LIKE 50-RELATED"/>
    <property type="match status" value="1"/>
</dbReference>
<evidence type="ECO:0000256" key="2">
    <source>
        <dbReference type="ARBA" id="ARBA00023015"/>
    </source>
</evidence>
<gene>
    <name evidence="7" type="ORF">TEA_014559</name>
</gene>
<evidence type="ECO:0000256" key="3">
    <source>
        <dbReference type="ARBA" id="ARBA00023125"/>
    </source>
</evidence>
<dbReference type="PRINTS" id="PR00404">
    <property type="entry name" value="MADSDOMAIN"/>
</dbReference>
<comment type="caution">
    <text evidence="7">The sequence shown here is derived from an EMBL/GenBank/DDBJ whole genome shotgun (WGS) entry which is preliminary data.</text>
</comment>
<dbReference type="GO" id="GO:0000978">
    <property type="term" value="F:RNA polymerase II cis-regulatory region sequence-specific DNA binding"/>
    <property type="evidence" value="ECO:0007669"/>
    <property type="project" value="TreeGrafter"/>
</dbReference>
<dbReference type="Proteomes" id="UP000306102">
    <property type="component" value="Unassembled WGS sequence"/>
</dbReference>
<accession>A0A4S4EBI0</accession>
<dbReference type="PROSITE" id="PS50066">
    <property type="entry name" value="MADS_BOX_2"/>
    <property type="match status" value="1"/>
</dbReference>
<evidence type="ECO:0000256" key="5">
    <source>
        <dbReference type="ARBA" id="ARBA00023242"/>
    </source>
</evidence>
<protein>
    <recommendedName>
        <fullName evidence="6">MADS-box domain-containing protein</fullName>
    </recommendedName>
</protein>
<dbReference type="FunFam" id="3.40.1810.10:FF:000006">
    <property type="entry name" value="Agamous-like MADS-box protein AGL62"/>
    <property type="match status" value="1"/>
</dbReference>
<keyword evidence="3" id="KW-0238">DNA-binding</keyword>
<dbReference type="SUPFAM" id="SSF55455">
    <property type="entry name" value="SRF-like"/>
    <property type="match status" value="1"/>
</dbReference>